<dbReference type="PANTHER" id="PTHR12236:SF79">
    <property type="entry name" value="CUTICULAR PROTEIN 50CB-RELATED"/>
    <property type="match status" value="1"/>
</dbReference>
<dbReference type="InterPro" id="IPR000618">
    <property type="entry name" value="Insect_cuticle"/>
</dbReference>
<proteinExistence type="predicted"/>
<feature type="compositionally biased region" description="Basic and acidic residues" evidence="3">
    <location>
        <begin position="41"/>
        <end position="51"/>
    </location>
</feature>
<dbReference type="Pfam" id="PF00379">
    <property type="entry name" value="Chitin_bind_4"/>
    <property type="match status" value="1"/>
</dbReference>
<accession>A0A443SIZ0</accession>
<dbReference type="EMBL" id="NCKV01001981">
    <property type="protein sequence ID" value="RWS27487.1"/>
    <property type="molecule type" value="Genomic_DNA"/>
</dbReference>
<dbReference type="OrthoDB" id="6381807at2759"/>
<dbReference type="GO" id="GO:0042302">
    <property type="term" value="F:structural constituent of cuticle"/>
    <property type="evidence" value="ECO:0007669"/>
    <property type="project" value="UniProtKB-UniRule"/>
</dbReference>
<feature type="compositionally biased region" description="Basic and acidic residues" evidence="3">
    <location>
        <begin position="289"/>
        <end position="300"/>
    </location>
</feature>
<feature type="region of interest" description="Disordered" evidence="3">
    <location>
        <begin position="37"/>
        <end position="62"/>
    </location>
</feature>
<comment type="caution">
    <text evidence="4">The sequence shown here is derived from an EMBL/GenBank/DDBJ whole genome shotgun (WGS) entry which is preliminary data.</text>
</comment>
<evidence type="ECO:0000256" key="3">
    <source>
        <dbReference type="SAM" id="MobiDB-lite"/>
    </source>
</evidence>
<dbReference type="GO" id="GO:0031012">
    <property type="term" value="C:extracellular matrix"/>
    <property type="evidence" value="ECO:0007669"/>
    <property type="project" value="TreeGrafter"/>
</dbReference>
<sequence>MPTLMAPVPAPLPEPDAQIAQQVESYGPAKPYAFEYAADGLDGKSSRKESSDGQQVTGQYTLEGPGGINRVVNYIADENGFRASILTNEPGTESKSPAATNLKSSQLPAEEIAMKYGPKEPLKQKFVAHSYEALPLKTFSKVEHAAIVQPAVTTQYIQPAVTTQYIQPALTSHYIQPAITTQFVKPVYSAEFVKPVLTSSYKTETLHQSKSFPAAPVVTSFFEKPMLKYETKAPLFEAPKKMMMPLMMPQLMKSKTSPVQFQRMKFMQPIVAPMPMMYEEQQKQEFIEDPKMYLQKKEENSESFDDQQKQGF</sequence>
<keyword evidence="5" id="KW-1185">Reference proteome</keyword>
<protein>
    <submittedName>
        <fullName evidence="4">Cuticle protein 10.9-like protein</fullName>
    </submittedName>
</protein>
<dbReference type="STRING" id="299467.A0A443SIZ0"/>
<name>A0A443SIZ0_9ACAR</name>
<evidence type="ECO:0000256" key="2">
    <source>
        <dbReference type="PROSITE-ProRule" id="PRU00497"/>
    </source>
</evidence>
<evidence type="ECO:0000256" key="1">
    <source>
        <dbReference type="ARBA" id="ARBA00022460"/>
    </source>
</evidence>
<evidence type="ECO:0000313" key="4">
    <source>
        <dbReference type="EMBL" id="RWS27487.1"/>
    </source>
</evidence>
<dbReference type="VEuPathDB" id="VectorBase:LDEU004554"/>
<dbReference type="PANTHER" id="PTHR12236">
    <property type="entry name" value="STRUCTURAL CONTITUENT OF CUTICLE"/>
    <property type="match status" value="1"/>
</dbReference>
<dbReference type="PROSITE" id="PS51155">
    <property type="entry name" value="CHIT_BIND_RR_2"/>
    <property type="match status" value="1"/>
</dbReference>
<gene>
    <name evidence="4" type="ORF">B4U80_03997</name>
</gene>
<feature type="region of interest" description="Disordered" evidence="3">
    <location>
        <begin position="289"/>
        <end position="312"/>
    </location>
</feature>
<keyword evidence="1 2" id="KW-0193">Cuticle</keyword>
<dbReference type="Proteomes" id="UP000288716">
    <property type="component" value="Unassembled WGS sequence"/>
</dbReference>
<dbReference type="AlphaFoldDB" id="A0A443SIZ0"/>
<reference evidence="4 5" key="1">
    <citation type="journal article" date="2018" name="Gigascience">
        <title>Genomes of trombidid mites reveal novel predicted allergens and laterally-transferred genes associated with secondary metabolism.</title>
        <authorList>
            <person name="Dong X."/>
            <person name="Chaisiri K."/>
            <person name="Xia D."/>
            <person name="Armstrong S.D."/>
            <person name="Fang Y."/>
            <person name="Donnelly M.J."/>
            <person name="Kadowaki T."/>
            <person name="McGarry J.W."/>
            <person name="Darby A.C."/>
            <person name="Makepeace B.L."/>
        </authorList>
    </citation>
    <scope>NUCLEOTIDE SEQUENCE [LARGE SCALE GENOMIC DNA]</scope>
    <source>
        <strain evidence="4">UoL-UT</strain>
    </source>
</reference>
<dbReference type="GO" id="GO:0005615">
    <property type="term" value="C:extracellular space"/>
    <property type="evidence" value="ECO:0007669"/>
    <property type="project" value="TreeGrafter"/>
</dbReference>
<dbReference type="InterPro" id="IPR051217">
    <property type="entry name" value="Insect_Cuticle_Struc_Prot"/>
</dbReference>
<evidence type="ECO:0000313" key="5">
    <source>
        <dbReference type="Proteomes" id="UP000288716"/>
    </source>
</evidence>
<organism evidence="4 5">
    <name type="scientific">Leptotrombidium deliense</name>
    <dbReference type="NCBI Taxonomy" id="299467"/>
    <lineage>
        <taxon>Eukaryota</taxon>
        <taxon>Metazoa</taxon>
        <taxon>Ecdysozoa</taxon>
        <taxon>Arthropoda</taxon>
        <taxon>Chelicerata</taxon>
        <taxon>Arachnida</taxon>
        <taxon>Acari</taxon>
        <taxon>Acariformes</taxon>
        <taxon>Trombidiformes</taxon>
        <taxon>Prostigmata</taxon>
        <taxon>Anystina</taxon>
        <taxon>Parasitengona</taxon>
        <taxon>Trombiculoidea</taxon>
        <taxon>Trombiculidae</taxon>
        <taxon>Leptotrombidium</taxon>
    </lineage>
</organism>